<feature type="non-terminal residue" evidence="2">
    <location>
        <position position="1"/>
    </location>
</feature>
<gene>
    <name evidence="2" type="ORF">AVEN_202932_1</name>
</gene>
<keyword evidence="3" id="KW-1185">Reference proteome</keyword>
<comment type="caution">
    <text evidence="2">The sequence shown here is derived from an EMBL/GenBank/DDBJ whole genome shotgun (WGS) entry which is preliminary data.</text>
</comment>
<protein>
    <submittedName>
        <fullName evidence="2">Uncharacterized protein</fullName>
    </submittedName>
</protein>
<evidence type="ECO:0000256" key="1">
    <source>
        <dbReference type="SAM" id="MobiDB-lite"/>
    </source>
</evidence>
<evidence type="ECO:0000313" key="3">
    <source>
        <dbReference type="Proteomes" id="UP000499080"/>
    </source>
</evidence>
<dbReference type="Proteomes" id="UP000499080">
    <property type="component" value="Unassembled WGS sequence"/>
</dbReference>
<proteinExistence type="predicted"/>
<name>A0A4Y2EUC9_ARAVE</name>
<sequence length="74" mass="8554">IMAEKHSDVLTIDDEEEEAVLEEKEKDLLEQSPSVEDTEKKEYLGCGGLMEKFRLHGWWVQCSKSDFTEDSPCM</sequence>
<evidence type="ECO:0000313" key="2">
    <source>
        <dbReference type="EMBL" id="GBM31616.1"/>
    </source>
</evidence>
<dbReference type="EMBL" id="BGPR01171252">
    <property type="protein sequence ID" value="GBM31616.1"/>
    <property type="molecule type" value="Genomic_DNA"/>
</dbReference>
<feature type="compositionally biased region" description="Acidic residues" evidence="1">
    <location>
        <begin position="11"/>
        <end position="20"/>
    </location>
</feature>
<accession>A0A4Y2EUC9</accession>
<feature type="region of interest" description="Disordered" evidence="1">
    <location>
        <begin position="1"/>
        <end position="37"/>
    </location>
</feature>
<reference evidence="2 3" key="1">
    <citation type="journal article" date="2019" name="Sci. Rep.">
        <title>Orb-weaving spider Araneus ventricosus genome elucidates the spidroin gene catalogue.</title>
        <authorList>
            <person name="Kono N."/>
            <person name="Nakamura H."/>
            <person name="Ohtoshi R."/>
            <person name="Moran D.A.P."/>
            <person name="Shinohara A."/>
            <person name="Yoshida Y."/>
            <person name="Fujiwara M."/>
            <person name="Mori M."/>
            <person name="Tomita M."/>
            <person name="Arakawa K."/>
        </authorList>
    </citation>
    <scope>NUCLEOTIDE SEQUENCE [LARGE SCALE GENOMIC DNA]</scope>
</reference>
<dbReference type="AlphaFoldDB" id="A0A4Y2EUC9"/>
<organism evidence="2 3">
    <name type="scientific">Araneus ventricosus</name>
    <name type="common">Orbweaver spider</name>
    <name type="synonym">Epeira ventricosa</name>
    <dbReference type="NCBI Taxonomy" id="182803"/>
    <lineage>
        <taxon>Eukaryota</taxon>
        <taxon>Metazoa</taxon>
        <taxon>Ecdysozoa</taxon>
        <taxon>Arthropoda</taxon>
        <taxon>Chelicerata</taxon>
        <taxon>Arachnida</taxon>
        <taxon>Araneae</taxon>
        <taxon>Araneomorphae</taxon>
        <taxon>Entelegynae</taxon>
        <taxon>Araneoidea</taxon>
        <taxon>Araneidae</taxon>
        <taxon>Araneus</taxon>
    </lineage>
</organism>